<dbReference type="PANTHER" id="PTHR43358">
    <property type="entry name" value="ALPHA/BETA-HYDROLASE"/>
    <property type="match status" value="1"/>
</dbReference>
<dbReference type="InterPro" id="IPR052920">
    <property type="entry name" value="DNA-binding_regulatory"/>
</dbReference>
<keyword evidence="4" id="KW-1185">Reference proteome</keyword>
<dbReference type="AlphaFoldDB" id="C5KSX0"/>
<dbReference type="InterPro" id="IPR022742">
    <property type="entry name" value="Hydrolase_4"/>
</dbReference>
<dbReference type="InterPro" id="IPR029058">
    <property type="entry name" value="AB_hydrolase_fold"/>
</dbReference>
<organism evidence="4">
    <name type="scientific">Perkinsus marinus (strain ATCC 50983 / TXsc)</name>
    <dbReference type="NCBI Taxonomy" id="423536"/>
    <lineage>
        <taxon>Eukaryota</taxon>
        <taxon>Sar</taxon>
        <taxon>Alveolata</taxon>
        <taxon>Perkinsozoa</taxon>
        <taxon>Perkinsea</taxon>
        <taxon>Perkinsida</taxon>
        <taxon>Perkinsidae</taxon>
        <taxon>Perkinsus</taxon>
    </lineage>
</organism>
<dbReference type="Proteomes" id="UP000007800">
    <property type="component" value="Unassembled WGS sequence"/>
</dbReference>
<reference evidence="3 4" key="1">
    <citation type="submission" date="2008-07" db="EMBL/GenBank/DDBJ databases">
        <authorList>
            <person name="El-Sayed N."/>
            <person name="Caler E."/>
            <person name="Inman J."/>
            <person name="Amedeo P."/>
            <person name="Hass B."/>
            <person name="Wortman J."/>
        </authorList>
    </citation>
    <scope>NUCLEOTIDE SEQUENCE [LARGE SCALE GENOMIC DNA]</scope>
    <source>
        <strain evidence="4">ATCC 50983 / TXsc</strain>
    </source>
</reference>
<sequence length="393" mass="43462">MGISDQYAELWKAIIRPPRDQYEPKDLGPKRFRIAGQVIHRTDLVLENSYGKHLQCSWFEPERRPAKELPCVIYLHGNCSSRIEGIATLPVLLPFGITLFAFDFAGSGRSDGEYVSLGYFEKDDLACVVEHLRATGTVSTIGLWGRSMGAVTALLHGDRDPSIAGMVLDSPFQDLRIVAEELVIQFGGFRVPKFIVNIAMSMIRNSIRSRANFDINDLVPIKHVDRTFIPALFAAAEDDTFIKPHHARALYEAYAGDKNLDSRSGDRQPLGLDMVRPIQEPLDHYSGIFSTSTCEVCVGLPQIKDEEEMMMQQAIALSLQPDEPAAPSARQDSSISFLAQETDLLHLDDSEDSASTTRVERVVNKAGESDADGVHSGTEVVEVDSGEKSPQKK</sequence>
<dbReference type="SUPFAM" id="SSF53474">
    <property type="entry name" value="alpha/beta-Hydrolases"/>
    <property type="match status" value="1"/>
</dbReference>
<gene>
    <name evidence="3" type="ORF">Pmar_PMAR001117</name>
</gene>
<dbReference type="OrthoDB" id="10249433at2759"/>
<evidence type="ECO:0000313" key="4">
    <source>
        <dbReference type="Proteomes" id="UP000007800"/>
    </source>
</evidence>
<dbReference type="EMBL" id="GG676168">
    <property type="protein sequence ID" value="EER12320.1"/>
    <property type="molecule type" value="Genomic_DNA"/>
</dbReference>
<feature type="region of interest" description="Disordered" evidence="1">
    <location>
        <begin position="364"/>
        <end position="393"/>
    </location>
</feature>
<name>C5KSX0_PERM5</name>
<dbReference type="InParanoid" id="C5KSX0"/>
<dbReference type="Pfam" id="PF12146">
    <property type="entry name" value="Hydrolase_4"/>
    <property type="match status" value="1"/>
</dbReference>
<dbReference type="Gene3D" id="3.40.50.1820">
    <property type="entry name" value="alpha/beta hydrolase"/>
    <property type="match status" value="1"/>
</dbReference>
<dbReference type="RefSeq" id="XP_002780525.1">
    <property type="nucleotide sequence ID" value="XM_002780479.1"/>
</dbReference>
<proteinExistence type="predicted"/>
<evidence type="ECO:0000259" key="2">
    <source>
        <dbReference type="Pfam" id="PF12146"/>
    </source>
</evidence>
<dbReference type="GeneID" id="9057367"/>
<protein>
    <submittedName>
        <fullName evidence="3">Protein C14orf29, putative</fullName>
    </submittedName>
</protein>
<evidence type="ECO:0000313" key="3">
    <source>
        <dbReference type="EMBL" id="EER12320.1"/>
    </source>
</evidence>
<accession>C5KSX0</accession>
<dbReference type="PANTHER" id="PTHR43358:SF4">
    <property type="entry name" value="ALPHA_BETA HYDROLASE FOLD-1 DOMAIN-CONTAINING PROTEIN"/>
    <property type="match status" value="1"/>
</dbReference>
<feature type="domain" description="Serine aminopeptidase S33" evidence="2">
    <location>
        <begin position="72"/>
        <end position="202"/>
    </location>
</feature>
<evidence type="ECO:0000256" key="1">
    <source>
        <dbReference type="SAM" id="MobiDB-lite"/>
    </source>
</evidence>